<proteinExistence type="predicted"/>
<evidence type="ECO:0000259" key="2">
    <source>
        <dbReference type="Pfam" id="PF21381"/>
    </source>
</evidence>
<sequence length="375" mass="43236">MRMSHIDFMDDTNTVMRHKFLKNWNDDRDALVYPPSSGRYSVYTGADIVDQFAFVVYYSIQDDSFASFSYDTLKDQGIRTPVSIDDPRLQKTWHIAVDDIPPMEFCINRIANVTVYNNTYEFDVTEIHDCVLLKFTEKEVKEIRKNSSVLRELLKERHITFRPEDALIISKGILKFSLRTIHFSPVSTDQRPECYRIDVSVIFDNSRHTGQVYIYLSTVISYVTLCSGRVLHGGGIFLVSIIIFIIDMLVLLMCIASFVLCCRALLRAHLLKLVSFSLTSFSGGGVFLVSIIIFIIDMLVLLMCIASFILCCRALLRAHLLKLVTMEFVETVLKRKLSLSDRLEFLNLWYLMIVTNDIFIILGTLCKITIEFRFK</sequence>
<dbReference type="CDD" id="cd21050">
    <property type="entry name" value="ELD_TRPML"/>
    <property type="match status" value="1"/>
</dbReference>
<dbReference type="InterPro" id="IPR049134">
    <property type="entry name" value="MCLN_ECD"/>
</dbReference>
<evidence type="ECO:0000313" key="3">
    <source>
        <dbReference type="EMBL" id="VDN34638.1"/>
    </source>
</evidence>
<keyword evidence="1" id="KW-0812">Transmembrane</keyword>
<keyword evidence="1" id="KW-1133">Transmembrane helix</keyword>
<dbReference type="PANTHER" id="PTHR12127">
    <property type="entry name" value="MUCOLIPIN"/>
    <property type="match status" value="1"/>
</dbReference>
<feature type="transmembrane region" description="Helical" evidence="1">
    <location>
        <begin position="286"/>
        <end position="316"/>
    </location>
</feature>
<dbReference type="OrthoDB" id="263481at2759"/>
<dbReference type="GO" id="GO:0072345">
    <property type="term" value="F:NAADP-sensitive calcium-release channel activity"/>
    <property type="evidence" value="ECO:0007669"/>
    <property type="project" value="TreeGrafter"/>
</dbReference>
<organism evidence="3 4">
    <name type="scientific">Gongylonema pulchrum</name>
    <dbReference type="NCBI Taxonomy" id="637853"/>
    <lineage>
        <taxon>Eukaryota</taxon>
        <taxon>Metazoa</taxon>
        <taxon>Ecdysozoa</taxon>
        <taxon>Nematoda</taxon>
        <taxon>Chromadorea</taxon>
        <taxon>Rhabditida</taxon>
        <taxon>Spirurina</taxon>
        <taxon>Spiruromorpha</taxon>
        <taxon>Spiruroidea</taxon>
        <taxon>Gongylonematidae</taxon>
        <taxon>Gongylonema</taxon>
    </lineage>
</organism>
<feature type="domain" description="Mucolipin extracytosolic" evidence="2">
    <location>
        <begin position="6"/>
        <end position="219"/>
    </location>
</feature>
<gene>
    <name evidence="3" type="ORF">GPUH_LOCUS19814</name>
</gene>
<keyword evidence="4" id="KW-1185">Reference proteome</keyword>
<evidence type="ECO:0000256" key="1">
    <source>
        <dbReference type="SAM" id="Phobius"/>
    </source>
</evidence>
<dbReference type="EMBL" id="UYRT01089190">
    <property type="protein sequence ID" value="VDN34638.1"/>
    <property type="molecule type" value="Genomic_DNA"/>
</dbReference>
<evidence type="ECO:0000313" key="4">
    <source>
        <dbReference type="Proteomes" id="UP000271098"/>
    </source>
</evidence>
<dbReference type="Pfam" id="PF21381">
    <property type="entry name" value="MCLN_ECD"/>
    <property type="match status" value="1"/>
</dbReference>
<dbReference type="AlphaFoldDB" id="A0A3P7NG84"/>
<keyword evidence="1" id="KW-0472">Membrane</keyword>
<dbReference type="GO" id="GO:0005765">
    <property type="term" value="C:lysosomal membrane"/>
    <property type="evidence" value="ECO:0007669"/>
    <property type="project" value="TreeGrafter"/>
</dbReference>
<accession>A0A3P7NG84</accession>
<name>A0A3P7NG84_9BILA</name>
<protein>
    <recommendedName>
        <fullName evidence="2">Mucolipin extracytosolic domain-containing protein</fullName>
    </recommendedName>
</protein>
<dbReference type="GO" id="GO:0005886">
    <property type="term" value="C:plasma membrane"/>
    <property type="evidence" value="ECO:0007669"/>
    <property type="project" value="TreeGrafter"/>
</dbReference>
<reference evidence="3 4" key="1">
    <citation type="submission" date="2018-11" db="EMBL/GenBank/DDBJ databases">
        <authorList>
            <consortium name="Pathogen Informatics"/>
        </authorList>
    </citation>
    <scope>NUCLEOTIDE SEQUENCE [LARGE SCALE GENOMIC DNA]</scope>
</reference>
<dbReference type="InterPro" id="IPR039031">
    <property type="entry name" value="Mucolipin"/>
</dbReference>
<feature type="transmembrane region" description="Helical" evidence="1">
    <location>
        <begin position="237"/>
        <end position="266"/>
    </location>
</feature>
<feature type="transmembrane region" description="Helical" evidence="1">
    <location>
        <begin position="348"/>
        <end position="370"/>
    </location>
</feature>
<dbReference type="PANTHER" id="PTHR12127:SF7">
    <property type="entry name" value="SD02261P"/>
    <property type="match status" value="1"/>
</dbReference>
<dbReference type="Proteomes" id="UP000271098">
    <property type="component" value="Unassembled WGS sequence"/>
</dbReference>